<feature type="region of interest" description="Disordered" evidence="4">
    <location>
        <begin position="314"/>
        <end position="334"/>
    </location>
</feature>
<feature type="region of interest" description="Disordered" evidence="4">
    <location>
        <begin position="86"/>
        <end position="111"/>
    </location>
</feature>
<gene>
    <name evidence="6" type="ORF">LCGC14_1972850</name>
</gene>
<dbReference type="Gene3D" id="2.60.120.970">
    <property type="match status" value="1"/>
</dbReference>
<keyword evidence="3" id="KW-0732">Signal</keyword>
<dbReference type="EMBL" id="LAZR01021931">
    <property type="protein sequence ID" value="KKL83627.1"/>
    <property type="molecule type" value="Genomic_DNA"/>
</dbReference>
<dbReference type="AlphaFoldDB" id="A0A0F9I8C7"/>
<accession>A0A0F9I8C7</accession>
<evidence type="ECO:0000259" key="5">
    <source>
        <dbReference type="Pfam" id="PF24517"/>
    </source>
</evidence>
<dbReference type="Pfam" id="PF24517">
    <property type="entry name" value="CBM96"/>
    <property type="match status" value="1"/>
</dbReference>
<protein>
    <recommendedName>
        <fullName evidence="5">Carbohydrate-binding module family 96 domain-containing protein</fullName>
    </recommendedName>
</protein>
<keyword evidence="2" id="KW-0964">Secreted</keyword>
<sequence length="437" mass="48070">MAKEQTPDEKAKLRVDEMVDRRKASKQWLEDNFWGEWREAYQQYISAYNKLTKLMAAGKGDTPEGQEAYKKMKHYKDLYEASLGTGVGKTTNKPAGNEHPKTPDKDITTGPHLPVVTSKPGKQHIIRLGPVADSLVYAYAYRNWNKSNRGAYNILQAGWHPAGGESRAYLKFDLSGVNPNSIGKATLRLFHYHTGGNNSLPVGVHAVTGTWQEGSDTYHSGQTEKPAAPGEISWINQPSFDPRPVAQFNPGPGTNKWIEVDITPLVKAWLSGTPNKGLMLKPEGNLTGRSPESAYGFYSREHEDKTKRPVLIFQSAGGTDTPNDPGDEPDEGPGKKIVLDFEQLTGRWVINQSNAYRGTLNLQQDLAGRLTGTANWSGDLNGTIAGKISGNVVEFTISYSRRMKGLYKGTLTRDGTRIVNGNTKSSTGESASWDATR</sequence>
<reference evidence="6" key="1">
    <citation type="journal article" date="2015" name="Nature">
        <title>Complex archaea that bridge the gap between prokaryotes and eukaryotes.</title>
        <authorList>
            <person name="Spang A."/>
            <person name="Saw J.H."/>
            <person name="Jorgensen S.L."/>
            <person name="Zaremba-Niedzwiedzka K."/>
            <person name="Martijn J."/>
            <person name="Lind A.E."/>
            <person name="van Eijk R."/>
            <person name="Schleper C."/>
            <person name="Guy L."/>
            <person name="Ettema T.J."/>
        </authorList>
    </citation>
    <scope>NUCLEOTIDE SEQUENCE</scope>
</reference>
<feature type="compositionally biased region" description="Polar residues" evidence="4">
    <location>
        <begin position="419"/>
        <end position="437"/>
    </location>
</feature>
<name>A0A0F9I8C7_9ZZZZ</name>
<dbReference type="GO" id="GO:0005576">
    <property type="term" value="C:extracellular region"/>
    <property type="evidence" value="ECO:0007669"/>
    <property type="project" value="UniProtKB-SubCell"/>
</dbReference>
<comment type="caution">
    <text evidence="6">The sequence shown here is derived from an EMBL/GenBank/DDBJ whole genome shotgun (WGS) entry which is preliminary data.</text>
</comment>
<comment type="subcellular location">
    <subcellularLocation>
        <location evidence="1">Secreted</location>
    </subcellularLocation>
</comment>
<proteinExistence type="predicted"/>
<feature type="compositionally biased region" description="Basic and acidic residues" evidence="4">
    <location>
        <begin position="96"/>
        <end position="107"/>
    </location>
</feature>
<evidence type="ECO:0000256" key="2">
    <source>
        <dbReference type="ARBA" id="ARBA00022525"/>
    </source>
</evidence>
<evidence type="ECO:0000256" key="4">
    <source>
        <dbReference type="SAM" id="MobiDB-lite"/>
    </source>
</evidence>
<feature type="domain" description="Carbohydrate-binding module family 96" evidence="5">
    <location>
        <begin position="130"/>
        <end position="218"/>
    </location>
</feature>
<evidence type="ECO:0000256" key="3">
    <source>
        <dbReference type="ARBA" id="ARBA00022729"/>
    </source>
</evidence>
<evidence type="ECO:0000256" key="1">
    <source>
        <dbReference type="ARBA" id="ARBA00004613"/>
    </source>
</evidence>
<evidence type="ECO:0000313" key="6">
    <source>
        <dbReference type="EMBL" id="KKL83627.1"/>
    </source>
</evidence>
<dbReference type="NCBIfam" id="NF033679">
    <property type="entry name" value="DNRLRE_dom"/>
    <property type="match status" value="1"/>
</dbReference>
<dbReference type="InterPro" id="IPR055372">
    <property type="entry name" value="CBM96"/>
</dbReference>
<feature type="region of interest" description="Disordered" evidence="4">
    <location>
        <begin position="418"/>
        <end position="437"/>
    </location>
</feature>
<organism evidence="6">
    <name type="scientific">marine sediment metagenome</name>
    <dbReference type="NCBI Taxonomy" id="412755"/>
    <lineage>
        <taxon>unclassified sequences</taxon>
        <taxon>metagenomes</taxon>
        <taxon>ecological metagenomes</taxon>
    </lineage>
</organism>